<keyword evidence="3" id="KW-0233">DNA recombination</keyword>
<keyword evidence="1" id="KW-0229">DNA integration</keyword>
<keyword evidence="7" id="KW-1185">Reference proteome</keyword>
<dbReference type="Gene3D" id="3.40.50.1390">
    <property type="entry name" value="Resolvase, N-terminal catalytic domain"/>
    <property type="match status" value="1"/>
</dbReference>
<dbReference type="PANTHER" id="PTHR30461:SF2">
    <property type="entry name" value="SERINE RECOMBINASE PINE-RELATED"/>
    <property type="match status" value="1"/>
</dbReference>
<reference evidence="6 7" key="1">
    <citation type="submission" date="2023-08" db="EMBL/GenBank/DDBJ databases">
        <title>Pathogen: clinical or host-associated sample.</title>
        <authorList>
            <person name="Hergert J."/>
            <person name="Casey R."/>
            <person name="Wagner J."/>
            <person name="Young E.L."/>
            <person name="Oakeson K.F."/>
        </authorList>
    </citation>
    <scope>NUCLEOTIDE SEQUENCE [LARGE SCALE GENOMIC DNA]</scope>
    <source>
        <strain evidence="6 7">1760953</strain>
        <plasmid evidence="6 7">unnamed7</plasmid>
    </source>
</reference>
<dbReference type="SUPFAM" id="SSF53041">
    <property type="entry name" value="Resolvase-like"/>
    <property type="match status" value="1"/>
</dbReference>
<dbReference type="InterPro" id="IPR006119">
    <property type="entry name" value="Resolv_N"/>
</dbReference>
<keyword evidence="2" id="KW-0238">DNA-binding</keyword>
<geneLocation type="plasmid" evidence="6 7">
    <name>unnamed7</name>
</geneLocation>
<dbReference type="SMART" id="SM00857">
    <property type="entry name" value="Resolvase"/>
    <property type="match status" value="1"/>
</dbReference>
<sequence length="203" mass="22018">MLIGYARVSKSDELQNLHLQKDALIGAGVQPENIFEDIASGKADDHPGFENCLKALMPGDVLLLWKLDRVARGFTQLVRTIIDLTNRQVGVKILTGRGAVIDTTTHDGRLVLAVFDALAEFERDQIVARTVAGLASARARGRLGGRPSRFSPIKLRLAISALKEPDTKVSVLCKELGISRATLYRHVSPNGELRSAGVKLLSA</sequence>
<dbReference type="InterPro" id="IPR006118">
    <property type="entry name" value="Recombinase_CS"/>
</dbReference>
<dbReference type="PROSITE" id="PS51736">
    <property type="entry name" value="RECOMBINASES_3"/>
    <property type="match status" value="1"/>
</dbReference>
<keyword evidence="6" id="KW-0614">Plasmid</keyword>
<organism evidence="6 7">
    <name type="scientific">Shinella sumterensis</name>
    <dbReference type="NCBI Taxonomy" id="1967501"/>
    <lineage>
        <taxon>Bacteria</taxon>
        <taxon>Pseudomonadati</taxon>
        <taxon>Pseudomonadota</taxon>
        <taxon>Alphaproteobacteria</taxon>
        <taxon>Hyphomicrobiales</taxon>
        <taxon>Rhizobiaceae</taxon>
        <taxon>Shinella</taxon>
    </lineage>
</organism>
<dbReference type="GO" id="GO:0000150">
    <property type="term" value="F:DNA strand exchange activity"/>
    <property type="evidence" value="ECO:0007669"/>
    <property type="project" value="InterPro"/>
</dbReference>
<evidence type="ECO:0000259" key="5">
    <source>
        <dbReference type="PROSITE" id="PS51736"/>
    </source>
</evidence>
<evidence type="ECO:0000256" key="3">
    <source>
        <dbReference type="ARBA" id="ARBA00023172"/>
    </source>
</evidence>
<dbReference type="Pfam" id="PF00239">
    <property type="entry name" value="Resolvase"/>
    <property type="match status" value="1"/>
</dbReference>
<evidence type="ECO:0000313" key="7">
    <source>
        <dbReference type="Proteomes" id="UP001234585"/>
    </source>
</evidence>
<feature type="domain" description="Resolvase/invertase-type recombinase catalytic" evidence="5">
    <location>
        <begin position="1"/>
        <end position="141"/>
    </location>
</feature>
<evidence type="ECO:0000256" key="2">
    <source>
        <dbReference type="ARBA" id="ARBA00023125"/>
    </source>
</evidence>
<dbReference type="EMBL" id="CP132309">
    <property type="protein sequence ID" value="WLS01391.1"/>
    <property type="molecule type" value="Genomic_DNA"/>
</dbReference>
<accession>A0AA50CSS8</accession>
<dbReference type="GO" id="GO:0015074">
    <property type="term" value="P:DNA integration"/>
    <property type="evidence" value="ECO:0007669"/>
    <property type="project" value="UniProtKB-KW"/>
</dbReference>
<evidence type="ECO:0000256" key="4">
    <source>
        <dbReference type="PIRSR" id="PIRSR606118-50"/>
    </source>
</evidence>
<proteinExistence type="predicted"/>
<dbReference type="InterPro" id="IPR050639">
    <property type="entry name" value="SSR_resolvase"/>
</dbReference>
<gene>
    <name evidence="6" type="ORF">Q9313_28755</name>
</gene>
<dbReference type="CDD" id="cd03768">
    <property type="entry name" value="SR_ResInv"/>
    <property type="match status" value="1"/>
</dbReference>
<dbReference type="InterPro" id="IPR036162">
    <property type="entry name" value="Resolvase-like_N_sf"/>
</dbReference>
<name>A0AA50CSS8_9HYPH</name>
<dbReference type="PANTHER" id="PTHR30461">
    <property type="entry name" value="DNA-INVERTASE FROM LAMBDOID PROPHAGE"/>
    <property type="match status" value="1"/>
</dbReference>
<feature type="active site" description="O-(5'-phospho-DNA)-serine intermediate" evidence="4">
    <location>
        <position position="9"/>
    </location>
</feature>
<evidence type="ECO:0000256" key="1">
    <source>
        <dbReference type="ARBA" id="ARBA00022908"/>
    </source>
</evidence>
<dbReference type="GO" id="GO:0003677">
    <property type="term" value="F:DNA binding"/>
    <property type="evidence" value="ECO:0007669"/>
    <property type="project" value="UniProtKB-KW"/>
</dbReference>
<dbReference type="RefSeq" id="WP_306041846.1">
    <property type="nucleotide sequence ID" value="NZ_CP132309.1"/>
</dbReference>
<dbReference type="PROSITE" id="PS00398">
    <property type="entry name" value="RECOMBINASES_2"/>
    <property type="match status" value="1"/>
</dbReference>
<dbReference type="Proteomes" id="UP001234585">
    <property type="component" value="Plasmid unnamed7"/>
</dbReference>
<protein>
    <submittedName>
        <fullName evidence="6">Recombinase family protein</fullName>
    </submittedName>
</protein>
<evidence type="ECO:0000313" key="6">
    <source>
        <dbReference type="EMBL" id="WLS01391.1"/>
    </source>
</evidence>
<dbReference type="AlphaFoldDB" id="A0AA50CSS8"/>